<dbReference type="RefSeq" id="WP_090153950.1">
    <property type="nucleotide sequence ID" value="NZ_FNAN01000012.1"/>
</dbReference>
<reference evidence="3" key="1">
    <citation type="submission" date="2016-10" db="EMBL/GenBank/DDBJ databases">
        <authorList>
            <person name="Varghese N."/>
            <person name="Submissions S."/>
        </authorList>
    </citation>
    <scope>NUCLEOTIDE SEQUENCE [LARGE SCALE GENOMIC DNA]</scope>
    <source>
        <strain evidence="3">DSM 25329</strain>
    </source>
</reference>
<protein>
    <recommendedName>
        <fullName evidence="4">Lipocalin-like domain-containing protein</fullName>
    </recommendedName>
</protein>
<accession>A0A1G7NJ33</accession>
<dbReference type="OrthoDB" id="958095at2"/>
<keyword evidence="3" id="KW-1185">Reference proteome</keyword>
<evidence type="ECO:0000313" key="3">
    <source>
        <dbReference type="Proteomes" id="UP000198748"/>
    </source>
</evidence>
<feature type="signal peptide" evidence="1">
    <location>
        <begin position="1"/>
        <end position="20"/>
    </location>
</feature>
<name>A0A1G7NJ33_9BACT</name>
<sequence length="177" mass="20142">MKKLVFYVVMTFCGLLNVSAGCSEEKEKAPESNNAALMGYWKLKGGATEWKKRGDGNWIKKGTINPGTIAYEFFADKTFISYDLTNHFPAVKGTWKLDILSLDGKDVSLADIYFYSDTFKETDISNALEKDGSMKFRISIENFNGVQQLDMTSKEIELAADERHSHVRNYFIFTKEK</sequence>
<dbReference type="EMBL" id="FNAN01000012">
    <property type="protein sequence ID" value="SDF73280.1"/>
    <property type="molecule type" value="Genomic_DNA"/>
</dbReference>
<gene>
    <name evidence="2" type="ORF">SAMN04487996_11252</name>
</gene>
<keyword evidence="1" id="KW-0732">Signal</keyword>
<feature type="chain" id="PRO_5011551735" description="Lipocalin-like domain-containing protein" evidence="1">
    <location>
        <begin position="21"/>
        <end position="177"/>
    </location>
</feature>
<evidence type="ECO:0000313" key="2">
    <source>
        <dbReference type="EMBL" id="SDF73280.1"/>
    </source>
</evidence>
<dbReference type="Proteomes" id="UP000198748">
    <property type="component" value="Unassembled WGS sequence"/>
</dbReference>
<organism evidence="2 3">
    <name type="scientific">Dyadobacter soli</name>
    <dbReference type="NCBI Taxonomy" id="659014"/>
    <lineage>
        <taxon>Bacteria</taxon>
        <taxon>Pseudomonadati</taxon>
        <taxon>Bacteroidota</taxon>
        <taxon>Cytophagia</taxon>
        <taxon>Cytophagales</taxon>
        <taxon>Spirosomataceae</taxon>
        <taxon>Dyadobacter</taxon>
    </lineage>
</organism>
<proteinExistence type="predicted"/>
<dbReference type="PROSITE" id="PS51257">
    <property type="entry name" value="PROKAR_LIPOPROTEIN"/>
    <property type="match status" value="1"/>
</dbReference>
<evidence type="ECO:0000256" key="1">
    <source>
        <dbReference type="SAM" id="SignalP"/>
    </source>
</evidence>
<dbReference type="AlphaFoldDB" id="A0A1G7NJ33"/>
<dbReference type="STRING" id="659014.SAMN04487996_11252"/>
<evidence type="ECO:0008006" key="4">
    <source>
        <dbReference type="Google" id="ProtNLM"/>
    </source>
</evidence>